<name>A0A151U3X4_CAJCA</name>
<sequence>MLKETDKTACKPTSTPIDPNLKLVNAEEDTAVDKEFYQRLVGRLIYLSHIRPDVAFAVSLVSQFMHQPKEVHLQATLRIVQYLKGTPGKGILFKRNRNVNLEAYTDVDYAGSIVDRRSTTGYCTFLGGNLVTWKSEKQSVVARSSAEAEFRAMAQGICELLWLKIILEDLRIKSDEPMRLYCDNKSAISIAHNPMQHDRTKHIEVNRHFIKEKLNSGLICTPYVSSQDLADILTKGLNNNIFEKIVSKLGMENTYSPA</sequence>
<proteinExistence type="predicted"/>
<dbReference type="Proteomes" id="UP000075243">
    <property type="component" value="Chromosome 2"/>
</dbReference>
<evidence type="ECO:0000313" key="1">
    <source>
        <dbReference type="EMBL" id="KYP73997.1"/>
    </source>
</evidence>
<dbReference type="Gramene" id="C.cajan_06477.t">
    <property type="protein sequence ID" value="C.cajan_06477.t.cds1"/>
    <property type="gene ID" value="C.cajan_06477"/>
</dbReference>
<accession>A0A151U3X4</accession>
<keyword evidence="2" id="KW-1185">Reference proteome</keyword>
<dbReference type="CDD" id="cd09272">
    <property type="entry name" value="RNase_HI_RT_Ty1"/>
    <property type="match status" value="1"/>
</dbReference>
<dbReference type="PANTHER" id="PTHR11439">
    <property type="entry name" value="GAG-POL-RELATED RETROTRANSPOSON"/>
    <property type="match status" value="1"/>
</dbReference>
<protein>
    <submittedName>
        <fullName evidence="1">Copia protein</fullName>
    </submittedName>
</protein>
<evidence type="ECO:0000313" key="2">
    <source>
        <dbReference type="Proteomes" id="UP000075243"/>
    </source>
</evidence>
<dbReference type="SUPFAM" id="SSF56672">
    <property type="entry name" value="DNA/RNA polymerases"/>
    <property type="match status" value="1"/>
</dbReference>
<reference evidence="1 2" key="1">
    <citation type="journal article" date="2012" name="Nat. Biotechnol.">
        <title>Draft genome sequence of pigeonpea (Cajanus cajan), an orphan legume crop of resource-poor farmers.</title>
        <authorList>
            <person name="Varshney R.K."/>
            <person name="Chen W."/>
            <person name="Li Y."/>
            <person name="Bharti A.K."/>
            <person name="Saxena R.K."/>
            <person name="Schlueter J.A."/>
            <person name="Donoghue M.T."/>
            <person name="Azam S."/>
            <person name="Fan G."/>
            <person name="Whaley A.M."/>
            <person name="Farmer A.D."/>
            <person name="Sheridan J."/>
            <person name="Iwata A."/>
            <person name="Tuteja R."/>
            <person name="Penmetsa R.V."/>
            <person name="Wu W."/>
            <person name="Upadhyaya H.D."/>
            <person name="Yang S.P."/>
            <person name="Shah T."/>
            <person name="Saxena K.B."/>
            <person name="Michael T."/>
            <person name="McCombie W.R."/>
            <person name="Yang B."/>
            <person name="Zhang G."/>
            <person name="Yang H."/>
            <person name="Wang J."/>
            <person name="Spillane C."/>
            <person name="Cook D.R."/>
            <person name="May G.D."/>
            <person name="Xu X."/>
            <person name="Jackson S.A."/>
        </authorList>
    </citation>
    <scope>NUCLEOTIDE SEQUENCE [LARGE SCALE GENOMIC DNA]</scope>
    <source>
        <strain evidence="2">cv. Asha</strain>
    </source>
</reference>
<dbReference type="EMBL" id="CM003604">
    <property type="protein sequence ID" value="KYP73997.1"/>
    <property type="molecule type" value="Genomic_DNA"/>
</dbReference>
<gene>
    <name evidence="1" type="ORF">KK1_006665</name>
</gene>
<organism evidence="1 2">
    <name type="scientific">Cajanus cajan</name>
    <name type="common">Pigeon pea</name>
    <name type="synonym">Cajanus indicus</name>
    <dbReference type="NCBI Taxonomy" id="3821"/>
    <lineage>
        <taxon>Eukaryota</taxon>
        <taxon>Viridiplantae</taxon>
        <taxon>Streptophyta</taxon>
        <taxon>Embryophyta</taxon>
        <taxon>Tracheophyta</taxon>
        <taxon>Spermatophyta</taxon>
        <taxon>Magnoliopsida</taxon>
        <taxon>eudicotyledons</taxon>
        <taxon>Gunneridae</taxon>
        <taxon>Pentapetalae</taxon>
        <taxon>rosids</taxon>
        <taxon>fabids</taxon>
        <taxon>Fabales</taxon>
        <taxon>Fabaceae</taxon>
        <taxon>Papilionoideae</taxon>
        <taxon>50 kb inversion clade</taxon>
        <taxon>NPAAA clade</taxon>
        <taxon>indigoferoid/millettioid clade</taxon>
        <taxon>Phaseoleae</taxon>
        <taxon>Cajanus</taxon>
    </lineage>
</organism>
<dbReference type="PANTHER" id="PTHR11439:SF440">
    <property type="entry name" value="INTEGRASE CATALYTIC DOMAIN-CONTAINING PROTEIN"/>
    <property type="match status" value="1"/>
</dbReference>
<dbReference type="InterPro" id="IPR043502">
    <property type="entry name" value="DNA/RNA_pol_sf"/>
</dbReference>
<dbReference type="AlphaFoldDB" id="A0A151U3X4"/>